<keyword evidence="3 6" id="KW-0812">Transmembrane</keyword>
<proteinExistence type="inferred from homology"/>
<evidence type="ECO:0000256" key="2">
    <source>
        <dbReference type="ARBA" id="ARBA00007729"/>
    </source>
</evidence>
<dbReference type="Ensembl" id="ENSLLET00000047908.1">
    <property type="protein sequence ID" value="ENSLLEP00000046072.1"/>
    <property type="gene ID" value="ENSLLEG00000029226.1"/>
</dbReference>
<dbReference type="Proteomes" id="UP000694569">
    <property type="component" value="Unplaced"/>
</dbReference>
<reference evidence="8" key="2">
    <citation type="submission" date="2025-09" db="UniProtKB">
        <authorList>
            <consortium name="Ensembl"/>
        </authorList>
    </citation>
    <scope>IDENTIFICATION</scope>
</reference>
<dbReference type="GO" id="GO:0005768">
    <property type="term" value="C:endosome"/>
    <property type="evidence" value="ECO:0007669"/>
    <property type="project" value="TreeGrafter"/>
</dbReference>
<dbReference type="AlphaFoldDB" id="A0A8C5R5U1"/>
<dbReference type="GO" id="GO:0005886">
    <property type="term" value="C:plasma membrane"/>
    <property type="evidence" value="ECO:0007669"/>
    <property type="project" value="TreeGrafter"/>
</dbReference>
<dbReference type="InterPro" id="IPR051267">
    <property type="entry name" value="STEAP_metalloreductase"/>
</dbReference>
<evidence type="ECO:0000313" key="9">
    <source>
        <dbReference type="Proteomes" id="UP000694569"/>
    </source>
</evidence>
<feature type="transmembrane region" description="Helical" evidence="6">
    <location>
        <begin position="299"/>
        <end position="318"/>
    </location>
</feature>
<keyword evidence="5 6" id="KW-0472">Membrane</keyword>
<evidence type="ECO:0000256" key="3">
    <source>
        <dbReference type="ARBA" id="ARBA00022692"/>
    </source>
</evidence>
<evidence type="ECO:0000256" key="5">
    <source>
        <dbReference type="ARBA" id="ARBA00023136"/>
    </source>
</evidence>
<evidence type="ECO:0000256" key="4">
    <source>
        <dbReference type="ARBA" id="ARBA00022989"/>
    </source>
</evidence>
<evidence type="ECO:0000259" key="7">
    <source>
        <dbReference type="Pfam" id="PF01794"/>
    </source>
</evidence>
<dbReference type="GeneTree" id="ENSGT00390000008042"/>
<feature type="transmembrane region" description="Helical" evidence="6">
    <location>
        <begin position="262"/>
        <end position="279"/>
    </location>
</feature>
<evidence type="ECO:0000256" key="6">
    <source>
        <dbReference type="SAM" id="Phobius"/>
    </source>
</evidence>
<evidence type="ECO:0000256" key="1">
    <source>
        <dbReference type="ARBA" id="ARBA00004141"/>
    </source>
</evidence>
<dbReference type="PANTHER" id="PTHR14239:SF3">
    <property type="entry name" value="METALLOREDUCTASE STEAP1-RELATED"/>
    <property type="match status" value="1"/>
</dbReference>
<feature type="transmembrane region" description="Helical" evidence="6">
    <location>
        <begin position="221"/>
        <end position="241"/>
    </location>
</feature>
<feature type="domain" description="Ferric oxidoreductase" evidence="7">
    <location>
        <begin position="125"/>
        <end position="258"/>
    </location>
</feature>
<feature type="transmembrane region" description="Helical" evidence="6">
    <location>
        <begin position="78"/>
        <end position="96"/>
    </location>
</feature>
<dbReference type="PANTHER" id="PTHR14239">
    <property type="entry name" value="DUDULIN-RELATED"/>
    <property type="match status" value="1"/>
</dbReference>
<comment type="similarity">
    <text evidence="2">Belongs to the STEAP family.</text>
</comment>
<keyword evidence="4 6" id="KW-1133">Transmembrane helix</keyword>
<feature type="transmembrane region" description="Helical" evidence="6">
    <location>
        <begin position="122"/>
        <end position="147"/>
    </location>
</feature>
<evidence type="ECO:0000313" key="8">
    <source>
        <dbReference type="Ensembl" id="ENSLLEP00000046072.1"/>
    </source>
</evidence>
<dbReference type="OrthoDB" id="550646at2759"/>
<accession>A0A8C5R5U1</accession>
<feature type="transmembrane region" description="Helical" evidence="6">
    <location>
        <begin position="168"/>
        <end position="187"/>
    </location>
</feature>
<comment type="subcellular location">
    <subcellularLocation>
        <location evidence="1">Membrane</location>
        <topology evidence="1">Multi-pass membrane protein</topology>
    </subcellularLocation>
</comment>
<dbReference type="InterPro" id="IPR013130">
    <property type="entry name" value="Fe3_Rdtase_TM_dom"/>
</dbReference>
<protein>
    <recommendedName>
        <fullName evidence="7">Ferric oxidoreductase domain-containing protein</fullName>
    </recommendedName>
</protein>
<sequence>MDDIRINVQQTPAADIEDLWPQEERRSNDSNNTKNLDIQPDCVDKGPSRFNRAAYFDVFEWNSCDYKRKPALFPKWHLPVKVAATLSLSVFMYTFIREVLHPYLMRSRNDFYRIPILVVNKVLPVVSITLLTLVYLPGLFASVLQLYKGTKYQRFPRWLDSWMLTRKQFGLLSFFYGAMHALYSLSYPMRRSYRYRLLNWAYQQVKEQRENAWIEHDVWRMEIYVCVGILALAILAVLAVVSIPSISSALSWREFHFIQSKMGYLALLLGTGHALVFAWDKWVDVNQFIWYTPPTFMVAIVLPTIVLLCKCVLLLPCFDNRIQMIRGGWESKQEMANKSVMSHV</sequence>
<organism evidence="8 9">
    <name type="scientific">Leptobrachium leishanense</name>
    <name type="common">Leishan spiny toad</name>
    <dbReference type="NCBI Taxonomy" id="445787"/>
    <lineage>
        <taxon>Eukaryota</taxon>
        <taxon>Metazoa</taxon>
        <taxon>Chordata</taxon>
        <taxon>Craniata</taxon>
        <taxon>Vertebrata</taxon>
        <taxon>Euteleostomi</taxon>
        <taxon>Amphibia</taxon>
        <taxon>Batrachia</taxon>
        <taxon>Anura</taxon>
        <taxon>Pelobatoidea</taxon>
        <taxon>Megophryidae</taxon>
        <taxon>Leptobrachium</taxon>
    </lineage>
</organism>
<dbReference type="Pfam" id="PF01794">
    <property type="entry name" value="Ferric_reduct"/>
    <property type="match status" value="1"/>
</dbReference>
<name>A0A8C5R5U1_9ANUR</name>
<reference evidence="8" key="1">
    <citation type="submission" date="2025-08" db="UniProtKB">
        <authorList>
            <consortium name="Ensembl"/>
        </authorList>
    </citation>
    <scope>IDENTIFICATION</scope>
</reference>
<keyword evidence="9" id="KW-1185">Reference proteome</keyword>